<dbReference type="GO" id="GO:0006508">
    <property type="term" value="P:proteolysis"/>
    <property type="evidence" value="ECO:0007669"/>
    <property type="project" value="InterPro"/>
</dbReference>
<keyword evidence="1" id="KW-1133">Transmembrane helix</keyword>
<feature type="domain" description="Gingipain" evidence="2">
    <location>
        <begin position="73"/>
        <end position="444"/>
    </location>
</feature>
<proteinExistence type="predicted"/>
<dbReference type="AlphaFoldDB" id="A0A7C4U0C0"/>
<feature type="transmembrane region" description="Helical" evidence="1">
    <location>
        <begin position="36"/>
        <end position="55"/>
    </location>
</feature>
<evidence type="ECO:0000313" key="3">
    <source>
        <dbReference type="EMBL" id="HGW59907.1"/>
    </source>
</evidence>
<evidence type="ECO:0000259" key="2">
    <source>
        <dbReference type="Pfam" id="PF01364"/>
    </source>
</evidence>
<comment type="caution">
    <text evidence="3">The sequence shown here is derived from an EMBL/GenBank/DDBJ whole genome shotgun (WGS) entry which is preliminary data.</text>
</comment>
<accession>A0A7C4U0C0</accession>
<sequence length="615" mass="69355">MHCVSEKRVVDTKAIPKNLFLNVTGGKEVGRVTSRALKVFIIIFIISVITTTYGYPYTLSKTPQVLEGEKNFIIITKYAFIDDLKEIETLFPNYNYFYIPIEEIGNTPDEVRNFLFSHFNSGYVLLALSEKTLPGGRLTIVKDGDFSPKTVASDIFYAIEDVDIDKDGIPGEFFSDILKSGLNFRFVVSRLPFERKEDFKNYFNSVKAYLSLPPKVLLVGAFISFPNETYNGGKILTGDGARLMELLKGQFFKDAITLYEEGGDFPSTFNPTYPLTKGHFIEECKDATLIFWDAHGSSSGAYSEVWVDNNNNGAPEDGEFSFTPFVSKSDTFTTHAVVLSGSCLNLNGEDNLGDAFLKNGAVSFIGSREISYTPSYFSRPDDGGSSSIIYYFAKGIKEGKNIGDALYESFLTFYKNCLFKDIEDPIESGILNIYDFNIYGVPTITPNGREREPTEKPIITNKALSYEFNYNEDSKEFTIRVKNDAPYFVILPEGLFIKEIYYEASENKPIFDWFFNIVRANNTSCTLLMRGIARGVVEGHVIVKNNKFENDYPVKVSGVDIRDFNFDSVVDNKDFEILKSVFGKNYMEEGFLPQCDLDSNLRIDGGDVLKFNVNH</sequence>
<protein>
    <recommendedName>
        <fullName evidence="2">Gingipain domain-containing protein</fullName>
    </recommendedName>
</protein>
<organism evidence="3">
    <name type="scientific">Caldisericum exile</name>
    <dbReference type="NCBI Taxonomy" id="693075"/>
    <lineage>
        <taxon>Bacteria</taxon>
        <taxon>Pseudomonadati</taxon>
        <taxon>Caldisericota/Cryosericota group</taxon>
        <taxon>Caldisericota</taxon>
        <taxon>Caldisericia</taxon>
        <taxon>Caldisericales</taxon>
        <taxon>Caldisericaceae</taxon>
        <taxon>Caldisericum</taxon>
    </lineage>
</organism>
<dbReference type="GO" id="GO:0008234">
    <property type="term" value="F:cysteine-type peptidase activity"/>
    <property type="evidence" value="ECO:0007669"/>
    <property type="project" value="InterPro"/>
</dbReference>
<name>A0A7C4U0C0_9BACT</name>
<dbReference type="InterPro" id="IPR001769">
    <property type="entry name" value="Gingipain"/>
</dbReference>
<dbReference type="Pfam" id="PF01364">
    <property type="entry name" value="Peptidase_C25"/>
    <property type="match status" value="1"/>
</dbReference>
<evidence type="ECO:0000256" key="1">
    <source>
        <dbReference type="SAM" id="Phobius"/>
    </source>
</evidence>
<keyword evidence="1" id="KW-0812">Transmembrane</keyword>
<keyword evidence="1" id="KW-0472">Membrane</keyword>
<gene>
    <name evidence="3" type="ORF">ENV82_00465</name>
</gene>
<dbReference type="EMBL" id="DTHV01000015">
    <property type="protein sequence ID" value="HGW59907.1"/>
    <property type="molecule type" value="Genomic_DNA"/>
</dbReference>
<reference evidence="3" key="1">
    <citation type="journal article" date="2020" name="mSystems">
        <title>Genome- and Community-Level Interaction Insights into Carbon Utilization and Element Cycling Functions of Hydrothermarchaeota in Hydrothermal Sediment.</title>
        <authorList>
            <person name="Zhou Z."/>
            <person name="Liu Y."/>
            <person name="Xu W."/>
            <person name="Pan J."/>
            <person name="Luo Z.H."/>
            <person name="Li M."/>
        </authorList>
    </citation>
    <scope>NUCLEOTIDE SEQUENCE [LARGE SCALE GENOMIC DNA]</scope>
    <source>
        <strain evidence="3">SpSt-794</strain>
    </source>
</reference>